<evidence type="ECO:0000313" key="3">
    <source>
        <dbReference type="Proteomes" id="UP000625711"/>
    </source>
</evidence>
<name>A0A834IJV2_RHYFE</name>
<dbReference type="Proteomes" id="UP000625711">
    <property type="component" value="Unassembled WGS sequence"/>
</dbReference>
<accession>A0A834IJV2</accession>
<comment type="caution">
    <text evidence="2">The sequence shown here is derived from an EMBL/GenBank/DDBJ whole genome shotgun (WGS) entry which is preliminary data.</text>
</comment>
<keyword evidence="1" id="KW-1133">Transmembrane helix</keyword>
<keyword evidence="1" id="KW-0472">Membrane</keyword>
<organism evidence="2 3">
    <name type="scientific">Rhynchophorus ferrugineus</name>
    <name type="common">Red palm weevil</name>
    <name type="synonym">Curculio ferrugineus</name>
    <dbReference type="NCBI Taxonomy" id="354439"/>
    <lineage>
        <taxon>Eukaryota</taxon>
        <taxon>Metazoa</taxon>
        <taxon>Ecdysozoa</taxon>
        <taxon>Arthropoda</taxon>
        <taxon>Hexapoda</taxon>
        <taxon>Insecta</taxon>
        <taxon>Pterygota</taxon>
        <taxon>Neoptera</taxon>
        <taxon>Endopterygota</taxon>
        <taxon>Coleoptera</taxon>
        <taxon>Polyphaga</taxon>
        <taxon>Cucujiformia</taxon>
        <taxon>Curculionidae</taxon>
        <taxon>Dryophthorinae</taxon>
        <taxon>Rhynchophorus</taxon>
    </lineage>
</organism>
<feature type="transmembrane region" description="Helical" evidence="1">
    <location>
        <begin position="68"/>
        <end position="90"/>
    </location>
</feature>
<proteinExistence type="predicted"/>
<protein>
    <submittedName>
        <fullName evidence="2">Uncharacterized protein</fullName>
    </submittedName>
</protein>
<evidence type="ECO:0000256" key="1">
    <source>
        <dbReference type="SAM" id="Phobius"/>
    </source>
</evidence>
<sequence length="219" mass="24812">MRWLWENSRKHNYKMSGAVYQPTTVTYESNGPPENWQDRPISYLGSISQTARRPCGLSCLPSRNVLPLVLITSCIACFSLGLVMLINGALGYSETSENKEDIYLIVTIFGALFFALSILLFMFFMRITRRMCWRNVKDHMSTSGGQNLTVNPSTDLLVTAQYAPVSEVVYEPTKTEDTEQSKLMPLDNKEITNEDADRMVENDPRIVLRPLNAAINEET</sequence>
<evidence type="ECO:0000313" key="2">
    <source>
        <dbReference type="EMBL" id="KAF7282185.1"/>
    </source>
</evidence>
<dbReference type="OrthoDB" id="7665462at2759"/>
<keyword evidence="3" id="KW-1185">Reference proteome</keyword>
<dbReference type="EMBL" id="JAACXV010000184">
    <property type="protein sequence ID" value="KAF7282185.1"/>
    <property type="molecule type" value="Genomic_DNA"/>
</dbReference>
<reference evidence="2" key="1">
    <citation type="submission" date="2020-08" db="EMBL/GenBank/DDBJ databases">
        <title>Genome sequencing and assembly of the red palm weevil Rhynchophorus ferrugineus.</title>
        <authorList>
            <person name="Dias G.B."/>
            <person name="Bergman C.M."/>
            <person name="Manee M."/>
        </authorList>
    </citation>
    <scope>NUCLEOTIDE SEQUENCE</scope>
    <source>
        <strain evidence="2">AA-2017</strain>
        <tissue evidence="2">Whole larva</tissue>
    </source>
</reference>
<feature type="transmembrane region" description="Helical" evidence="1">
    <location>
        <begin position="102"/>
        <end position="124"/>
    </location>
</feature>
<keyword evidence="1" id="KW-0812">Transmembrane</keyword>
<dbReference type="AlphaFoldDB" id="A0A834IJV2"/>
<gene>
    <name evidence="2" type="ORF">GWI33_003072</name>
</gene>